<organism evidence="5 8">
    <name type="scientific">Vanilla planifolia</name>
    <name type="common">Vanilla</name>
    <dbReference type="NCBI Taxonomy" id="51239"/>
    <lineage>
        <taxon>Eukaryota</taxon>
        <taxon>Viridiplantae</taxon>
        <taxon>Streptophyta</taxon>
        <taxon>Embryophyta</taxon>
        <taxon>Tracheophyta</taxon>
        <taxon>Spermatophyta</taxon>
        <taxon>Magnoliopsida</taxon>
        <taxon>Liliopsida</taxon>
        <taxon>Asparagales</taxon>
        <taxon>Orchidaceae</taxon>
        <taxon>Vanilloideae</taxon>
        <taxon>Vanilleae</taxon>
        <taxon>Vanilla</taxon>
    </lineage>
</organism>
<feature type="repeat" description="PPR" evidence="4">
    <location>
        <begin position="74"/>
        <end position="104"/>
    </location>
</feature>
<dbReference type="GO" id="GO:0003723">
    <property type="term" value="F:RNA binding"/>
    <property type="evidence" value="ECO:0007669"/>
    <property type="project" value="InterPro"/>
</dbReference>
<evidence type="ECO:0000313" key="7">
    <source>
        <dbReference type="Proteomes" id="UP000636800"/>
    </source>
</evidence>
<comment type="caution">
    <text evidence="5">The sequence shown here is derived from an EMBL/GenBank/DDBJ whole genome shotgun (WGS) entry which is preliminary data.</text>
</comment>
<dbReference type="PANTHER" id="PTHR47926">
    <property type="entry name" value="PENTATRICOPEPTIDE REPEAT-CONTAINING PROTEIN"/>
    <property type="match status" value="1"/>
</dbReference>
<name>A0A835P8X9_VANPL</name>
<dbReference type="InterPro" id="IPR011990">
    <property type="entry name" value="TPR-like_helical_dom_sf"/>
</dbReference>
<evidence type="ECO:0008006" key="9">
    <source>
        <dbReference type="Google" id="ProtNLM"/>
    </source>
</evidence>
<dbReference type="Pfam" id="PF20431">
    <property type="entry name" value="E_motif"/>
    <property type="match status" value="1"/>
</dbReference>
<accession>A0A835P8X9</accession>
<evidence type="ECO:0000256" key="3">
    <source>
        <dbReference type="PROSITE-ProRule" id="PRU00339"/>
    </source>
</evidence>
<dbReference type="PANTHER" id="PTHR47926:SF415">
    <property type="entry name" value="PENTATRICOPEPTIDE REPEAT-CONTAINING PROTEIN"/>
    <property type="match status" value="1"/>
</dbReference>
<feature type="repeat" description="PPR" evidence="4">
    <location>
        <begin position="175"/>
        <end position="205"/>
    </location>
</feature>
<dbReference type="AlphaFoldDB" id="A0A835P8X9"/>
<dbReference type="FunFam" id="1.25.40.10:FF:000184">
    <property type="entry name" value="Pentatricopeptide repeat-containing protein, chloroplastic"/>
    <property type="match status" value="1"/>
</dbReference>
<sequence>MSSPTWLFRKLEDRFMLRLRKCRNINALKRIQTHILVSSLSQSSYLATQIINLCNAYGSIDYATQVFNQVLDPNVFLCNAMIKAYTQNYHFPEAIALYKQMLRCAMFGDRFTYPFVLKSCAGLIHVRLGRQLHTQVIKCGLEFNSVTQNSLIEMYAKVDDLVNARKVFHDMSERDSVSWNTLISAHARLGQMRRAKALFDTMPSRTVVSWTALISGYTLEGRCSEAVAIFRRMQAEGFEPDVVSIVSVLPACVELGALELGRWIHTYAERHGLLQKMIICNALIEMHAKCGSIDDAIKLFDNMPQRDVISWSTMICGLAQHGRARKAVQLFETMKDENRVNPNSVTFLGLLAACAHGGLLDEGLHYFSLMKETYGITAGVEHYGCIVDLLGRAGCIARAVEVVGGMSIPADAAIWGSLLSASRKHGDIETAVRSMEELMRLEPEDMGNYVLLLNTYAAEKRWEDVARIRILMRSRRLNKTPGCSSIEVGDAVH</sequence>
<proteinExistence type="inferred from homology"/>
<dbReference type="InterPro" id="IPR046848">
    <property type="entry name" value="E_motif"/>
</dbReference>
<dbReference type="EMBL" id="JADCNL010000198">
    <property type="protein sequence ID" value="KAG0449237.1"/>
    <property type="molecule type" value="Genomic_DNA"/>
</dbReference>
<keyword evidence="7" id="KW-1185">Reference proteome</keyword>
<feature type="repeat" description="TPR" evidence="3">
    <location>
        <begin position="412"/>
        <end position="445"/>
    </location>
</feature>
<dbReference type="Gene3D" id="1.25.40.10">
    <property type="entry name" value="Tetratricopeptide repeat domain"/>
    <property type="match status" value="3"/>
</dbReference>
<dbReference type="GO" id="GO:0009451">
    <property type="term" value="P:RNA modification"/>
    <property type="evidence" value="ECO:0007669"/>
    <property type="project" value="InterPro"/>
</dbReference>
<feature type="repeat" description="PPR" evidence="4">
    <location>
        <begin position="307"/>
        <end position="341"/>
    </location>
</feature>
<protein>
    <recommendedName>
        <fullName evidence="9">Pentatricopeptide repeat-containing protein</fullName>
    </recommendedName>
</protein>
<dbReference type="InterPro" id="IPR019734">
    <property type="entry name" value="TPR_rpt"/>
</dbReference>
<dbReference type="PROSITE" id="PS50005">
    <property type="entry name" value="TPR"/>
    <property type="match status" value="1"/>
</dbReference>
<dbReference type="PROSITE" id="PS51375">
    <property type="entry name" value="PPR"/>
    <property type="match status" value="6"/>
</dbReference>
<gene>
    <name evidence="5" type="ORF">HPP92_027425</name>
    <name evidence="6" type="ORF">HPP92_027453</name>
</gene>
<evidence type="ECO:0000256" key="2">
    <source>
        <dbReference type="ARBA" id="ARBA00061659"/>
    </source>
</evidence>
<keyword evidence="3" id="KW-0802">TPR repeat</keyword>
<dbReference type="Proteomes" id="UP000639772">
    <property type="component" value="Unassembled WGS sequence"/>
</dbReference>
<dbReference type="OrthoDB" id="185373at2759"/>
<dbReference type="SUPFAM" id="SSF48452">
    <property type="entry name" value="TPR-like"/>
    <property type="match status" value="1"/>
</dbReference>
<reference evidence="7 8" key="1">
    <citation type="journal article" date="2020" name="Nat. Food">
        <title>A phased Vanilla planifolia genome enables genetic improvement of flavour and production.</title>
        <authorList>
            <person name="Hasing T."/>
            <person name="Tang H."/>
            <person name="Brym M."/>
            <person name="Khazi F."/>
            <person name="Huang T."/>
            <person name="Chambers A.H."/>
        </authorList>
    </citation>
    <scope>NUCLEOTIDE SEQUENCE [LARGE SCALE GENOMIC DNA]</scope>
    <source>
        <tissue evidence="5">Leaf</tissue>
    </source>
</reference>
<evidence type="ECO:0000256" key="1">
    <source>
        <dbReference type="ARBA" id="ARBA00022737"/>
    </source>
</evidence>
<evidence type="ECO:0000313" key="5">
    <source>
        <dbReference type="EMBL" id="KAG0449181.1"/>
    </source>
</evidence>
<evidence type="ECO:0000256" key="4">
    <source>
        <dbReference type="PROSITE-ProRule" id="PRU00708"/>
    </source>
</evidence>
<dbReference type="InterPro" id="IPR046960">
    <property type="entry name" value="PPR_At4g14850-like_plant"/>
</dbReference>
<feature type="repeat" description="PPR" evidence="4">
    <location>
        <begin position="144"/>
        <end position="174"/>
    </location>
</feature>
<evidence type="ECO:0000313" key="6">
    <source>
        <dbReference type="EMBL" id="KAG0449237.1"/>
    </source>
</evidence>
<evidence type="ECO:0000313" key="8">
    <source>
        <dbReference type="Proteomes" id="UP000639772"/>
    </source>
</evidence>
<dbReference type="Proteomes" id="UP000636800">
    <property type="component" value="Unassembled WGS sequence"/>
</dbReference>
<feature type="repeat" description="PPR" evidence="4">
    <location>
        <begin position="276"/>
        <end position="306"/>
    </location>
</feature>
<dbReference type="FunFam" id="1.25.40.10:FF:001214">
    <property type="entry name" value="Pentatricopeptide repeat-containing protein At2g20540"/>
    <property type="match status" value="1"/>
</dbReference>
<dbReference type="InterPro" id="IPR002885">
    <property type="entry name" value="PPR_rpt"/>
</dbReference>
<dbReference type="EMBL" id="JADCNM010000200">
    <property type="protein sequence ID" value="KAG0449181.1"/>
    <property type="molecule type" value="Genomic_DNA"/>
</dbReference>
<keyword evidence="1" id="KW-0677">Repeat</keyword>
<dbReference type="Pfam" id="PF13041">
    <property type="entry name" value="PPR_2"/>
    <property type="match status" value="3"/>
</dbReference>
<comment type="similarity">
    <text evidence="2">Belongs to the PPR family. PCMP-E subfamily.</text>
</comment>
<dbReference type="NCBIfam" id="TIGR00756">
    <property type="entry name" value="PPR"/>
    <property type="match status" value="6"/>
</dbReference>
<feature type="repeat" description="PPR" evidence="4">
    <location>
        <begin position="206"/>
        <end position="240"/>
    </location>
</feature>
<dbReference type="Pfam" id="PF01535">
    <property type="entry name" value="PPR"/>
    <property type="match status" value="2"/>
</dbReference>